<dbReference type="Pfam" id="PF00295">
    <property type="entry name" value="Glyco_hydro_28"/>
    <property type="match status" value="1"/>
</dbReference>
<evidence type="ECO:0000256" key="11">
    <source>
        <dbReference type="ARBA" id="ARBA00023316"/>
    </source>
</evidence>
<evidence type="ECO:0000256" key="3">
    <source>
        <dbReference type="ARBA" id="ARBA00022525"/>
    </source>
</evidence>
<evidence type="ECO:0000256" key="16">
    <source>
        <dbReference type="PROSITE-ProRule" id="PRU10052"/>
    </source>
</evidence>
<dbReference type="OMA" id="WFNIIIN"/>
<dbReference type="GO" id="GO:0004650">
    <property type="term" value="F:polygalacturonase activity"/>
    <property type="evidence" value="ECO:0007669"/>
    <property type="project" value="InterPro"/>
</dbReference>
<dbReference type="GO" id="GO:0005576">
    <property type="term" value="C:extracellular region"/>
    <property type="evidence" value="ECO:0007669"/>
    <property type="project" value="UniProtKB-SubCell"/>
</dbReference>
<evidence type="ECO:0000256" key="8">
    <source>
        <dbReference type="ARBA" id="ARBA00023180"/>
    </source>
</evidence>
<evidence type="ECO:0000256" key="4">
    <source>
        <dbReference type="ARBA" id="ARBA00022729"/>
    </source>
</evidence>
<dbReference type="PANTHER" id="PTHR31736">
    <property type="match status" value="1"/>
</dbReference>
<name>A0A2H3J070_WOLCO</name>
<evidence type="ECO:0000256" key="13">
    <source>
        <dbReference type="ARBA" id="ARBA00037312"/>
    </source>
</evidence>
<keyword evidence="20" id="KW-1185">Reference proteome</keyword>
<evidence type="ECO:0000256" key="7">
    <source>
        <dbReference type="ARBA" id="ARBA00023157"/>
    </source>
</evidence>
<dbReference type="PROSITE" id="PS00502">
    <property type="entry name" value="POLYGALACTURONASE"/>
    <property type="match status" value="1"/>
</dbReference>
<evidence type="ECO:0000256" key="18">
    <source>
        <dbReference type="SAM" id="SignalP"/>
    </source>
</evidence>
<dbReference type="AlphaFoldDB" id="A0A2H3J070"/>
<keyword evidence="4 18" id="KW-0732">Signal</keyword>
<keyword evidence="12" id="KW-0624">Polysaccharide degradation</keyword>
<dbReference type="STRING" id="742152.A0A2H3J070"/>
<evidence type="ECO:0000256" key="1">
    <source>
        <dbReference type="ARBA" id="ARBA00004613"/>
    </source>
</evidence>
<evidence type="ECO:0000256" key="15">
    <source>
        <dbReference type="ARBA" id="ARBA00048766"/>
    </source>
</evidence>
<keyword evidence="11" id="KW-0961">Cell wall biogenesis/degradation</keyword>
<comment type="subcellular location">
    <subcellularLocation>
        <location evidence="1">Secreted</location>
    </subcellularLocation>
</comment>
<evidence type="ECO:0000256" key="17">
    <source>
        <dbReference type="RuleBase" id="RU361169"/>
    </source>
</evidence>
<feature type="active site" evidence="16">
    <location>
        <position position="247"/>
    </location>
</feature>
<keyword evidence="3" id="KW-0964">Secreted</keyword>
<dbReference type="InterPro" id="IPR000743">
    <property type="entry name" value="Glyco_hydro_28"/>
</dbReference>
<dbReference type="InterPro" id="IPR011050">
    <property type="entry name" value="Pectin_lyase_fold/virulence"/>
</dbReference>
<feature type="signal peptide" evidence="18">
    <location>
        <begin position="1"/>
        <end position="17"/>
    </location>
</feature>
<comment type="function">
    <text evidence="13">Specific in hydrolyzing the terminal glycosidic bond of polygalacturonic acid and oligogalacturonates.</text>
</comment>
<evidence type="ECO:0000313" key="20">
    <source>
        <dbReference type="Proteomes" id="UP000218811"/>
    </source>
</evidence>
<dbReference type="EMBL" id="KB467843">
    <property type="protein sequence ID" value="PCH35371.1"/>
    <property type="molecule type" value="Genomic_DNA"/>
</dbReference>
<evidence type="ECO:0000256" key="9">
    <source>
        <dbReference type="ARBA" id="ARBA00023277"/>
    </source>
</evidence>
<keyword evidence="7" id="KW-1015">Disulfide bond</keyword>
<keyword evidence="9" id="KW-0119">Carbohydrate metabolism</keyword>
<dbReference type="GO" id="GO:0047911">
    <property type="term" value="F:galacturan 1,4-alpha-galacturonidase activity"/>
    <property type="evidence" value="ECO:0007669"/>
    <property type="project" value="UniProtKB-EC"/>
</dbReference>
<organism evidence="19 20">
    <name type="scientific">Wolfiporia cocos (strain MD-104)</name>
    <name type="common">Brown rot fungus</name>
    <dbReference type="NCBI Taxonomy" id="742152"/>
    <lineage>
        <taxon>Eukaryota</taxon>
        <taxon>Fungi</taxon>
        <taxon>Dikarya</taxon>
        <taxon>Basidiomycota</taxon>
        <taxon>Agaricomycotina</taxon>
        <taxon>Agaricomycetes</taxon>
        <taxon>Polyporales</taxon>
        <taxon>Phaeolaceae</taxon>
        <taxon>Wolfiporia</taxon>
    </lineage>
</organism>
<dbReference type="GO" id="GO:0045490">
    <property type="term" value="P:pectin catabolic process"/>
    <property type="evidence" value="ECO:0007669"/>
    <property type="project" value="UniProtKB-ARBA"/>
</dbReference>
<evidence type="ECO:0000256" key="5">
    <source>
        <dbReference type="ARBA" id="ARBA00022737"/>
    </source>
</evidence>
<evidence type="ECO:0000256" key="10">
    <source>
        <dbReference type="ARBA" id="ARBA00023295"/>
    </source>
</evidence>
<reference evidence="19 20" key="1">
    <citation type="journal article" date="2012" name="Science">
        <title>The Paleozoic origin of enzymatic lignin decomposition reconstructed from 31 fungal genomes.</title>
        <authorList>
            <person name="Floudas D."/>
            <person name="Binder M."/>
            <person name="Riley R."/>
            <person name="Barry K."/>
            <person name="Blanchette R.A."/>
            <person name="Henrissat B."/>
            <person name="Martinez A.T."/>
            <person name="Otillar R."/>
            <person name="Spatafora J.W."/>
            <person name="Yadav J.S."/>
            <person name="Aerts A."/>
            <person name="Benoit I."/>
            <person name="Boyd A."/>
            <person name="Carlson A."/>
            <person name="Copeland A."/>
            <person name="Coutinho P.M."/>
            <person name="de Vries R.P."/>
            <person name="Ferreira P."/>
            <person name="Findley K."/>
            <person name="Foster B."/>
            <person name="Gaskell J."/>
            <person name="Glotzer D."/>
            <person name="Gorecki P."/>
            <person name="Heitman J."/>
            <person name="Hesse C."/>
            <person name="Hori C."/>
            <person name="Igarashi K."/>
            <person name="Jurgens J.A."/>
            <person name="Kallen N."/>
            <person name="Kersten P."/>
            <person name="Kohler A."/>
            <person name="Kuees U."/>
            <person name="Kumar T.K.A."/>
            <person name="Kuo A."/>
            <person name="LaButti K."/>
            <person name="Larrondo L.F."/>
            <person name="Lindquist E."/>
            <person name="Ling A."/>
            <person name="Lombard V."/>
            <person name="Lucas S."/>
            <person name="Lundell T."/>
            <person name="Martin R."/>
            <person name="McLaughlin D.J."/>
            <person name="Morgenstern I."/>
            <person name="Morin E."/>
            <person name="Murat C."/>
            <person name="Nagy L.G."/>
            <person name="Nolan M."/>
            <person name="Ohm R.A."/>
            <person name="Patyshakuliyeva A."/>
            <person name="Rokas A."/>
            <person name="Ruiz-Duenas F.J."/>
            <person name="Sabat G."/>
            <person name="Salamov A."/>
            <person name="Samejima M."/>
            <person name="Schmutz J."/>
            <person name="Slot J.C."/>
            <person name="St John F."/>
            <person name="Stenlid J."/>
            <person name="Sun H."/>
            <person name="Sun S."/>
            <person name="Syed K."/>
            <person name="Tsang A."/>
            <person name="Wiebenga A."/>
            <person name="Young D."/>
            <person name="Pisabarro A."/>
            <person name="Eastwood D.C."/>
            <person name="Martin F."/>
            <person name="Cullen D."/>
            <person name="Grigoriev I.V."/>
            <person name="Hibbett D.S."/>
        </authorList>
    </citation>
    <scope>NUCLEOTIDE SEQUENCE [LARGE SCALE GENOMIC DNA]</scope>
    <source>
        <strain evidence="19 20">MD-104</strain>
    </source>
</reference>
<feature type="chain" id="PRO_5013689036" description="galacturonan 1,4-alpha-galacturonidase" evidence="18">
    <location>
        <begin position="18"/>
        <end position="410"/>
    </location>
</feature>
<proteinExistence type="inferred from homology"/>
<dbReference type="PANTHER" id="PTHR31736:SF12">
    <property type="entry name" value="EXO-POLYGALACTURONASE, PUTATIVE-RELATED"/>
    <property type="match status" value="1"/>
</dbReference>
<accession>A0A2H3J070</accession>
<dbReference type="SMR" id="A0A2H3J070"/>
<dbReference type="SUPFAM" id="SSF51126">
    <property type="entry name" value="Pectin lyase-like"/>
    <property type="match status" value="1"/>
</dbReference>
<protein>
    <recommendedName>
        <fullName evidence="14">galacturonan 1,4-alpha-galacturonidase</fullName>
        <ecNumber evidence="14">3.2.1.67</ecNumber>
    </recommendedName>
</protein>
<dbReference type="SMART" id="SM00710">
    <property type="entry name" value="PbH1"/>
    <property type="match status" value="4"/>
</dbReference>
<dbReference type="OrthoDB" id="187139at2759"/>
<dbReference type="Gene3D" id="2.160.20.10">
    <property type="entry name" value="Single-stranded right-handed beta-helix, Pectin lyase-like"/>
    <property type="match status" value="1"/>
</dbReference>
<keyword evidence="6 17" id="KW-0378">Hydrolase</keyword>
<evidence type="ECO:0000256" key="2">
    <source>
        <dbReference type="ARBA" id="ARBA00008834"/>
    </source>
</evidence>
<gene>
    <name evidence="19" type="ORF">WOLCODRAFT_125784</name>
</gene>
<dbReference type="InterPro" id="IPR012334">
    <property type="entry name" value="Pectin_lyas_fold"/>
</dbReference>
<dbReference type="EC" id="3.2.1.67" evidence="14"/>
<comment type="catalytic activity">
    <reaction evidence="15">
        <text>[(1-&gt;4)-alpha-D-galacturonosyl](n) + H2O = alpha-D-galacturonate + [(1-&gt;4)-alpha-D-galacturonosyl](n-1)</text>
        <dbReference type="Rhea" id="RHEA:14117"/>
        <dbReference type="Rhea" id="RHEA-COMP:14570"/>
        <dbReference type="Rhea" id="RHEA-COMP:14572"/>
        <dbReference type="ChEBI" id="CHEBI:15377"/>
        <dbReference type="ChEBI" id="CHEBI:58658"/>
        <dbReference type="ChEBI" id="CHEBI:140523"/>
        <dbReference type="EC" id="3.2.1.67"/>
    </reaction>
</comment>
<dbReference type="GO" id="GO:0071555">
    <property type="term" value="P:cell wall organization"/>
    <property type="evidence" value="ECO:0007669"/>
    <property type="project" value="UniProtKB-KW"/>
</dbReference>
<keyword evidence="10 17" id="KW-0326">Glycosidase</keyword>
<keyword evidence="8" id="KW-0325">Glycoprotein</keyword>
<evidence type="ECO:0000313" key="19">
    <source>
        <dbReference type="EMBL" id="PCH35371.1"/>
    </source>
</evidence>
<dbReference type="InterPro" id="IPR006626">
    <property type="entry name" value="PbH1"/>
</dbReference>
<evidence type="ECO:0000256" key="12">
    <source>
        <dbReference type="ARBA" id="ARBA00023326"/>
    </source>
</evidence>
<evidence type="ECO:0000256" key="6">
    <source>
        <dbReference type="ARBA" id="ARBA00022801"/>
    </source>
</evidence>
<comment type="similarity">
    <text evidence="2 17">Belongs to the glycosyl hydrolase 28 family.</text>
</comment>
<sequence>MLRGLVATLSLATAALAYDRVCTVVPLGRGQDDGPAINSAFKECSENAAIVLDGYYSVNTLLLNEGLKHVDIILSGTVQYTPDIAYWSPNSLYLSYQNTTTFWFISGDDIHLYGGGTIDGNGQVWYDYFNLTGESGTAGSSTLTFARPVTLTIGNSSNVIVENITQWMAPNWNNLAYQSTNVTYRNLYINSFSYSNAPAKNTDGFNTYRSSYVTITDSIINNDDDCVTLKPNSTNINISNLWCNGSHGISVGSLGQYAGVTDIVANVYVKNITMRYAENGARIKTFGGSPDPNSTSGGGLGYVTNITYEDFYNYDVDEPIVINQCYFTNTTQCEEYPSKMTISDVHYINVTGTSSGAYGDVVVNLVCSEECEDITATGTSLTAPDGQATYICDNVASVGELDFNCTSQSN</sequence>
<keyword evidence="5" id="KW-0677">Repeat</keyword>
<evidence type="ECO:0000256" key="14">
    <source>
        <dbReference type="ARBA" id="ARBA00038933"/>
    </source>
</evidence>
<dbReference type="Proteomes" id="UP000218811">
    <property type="component" value="Unassembled WGS sequence"/>
</dbReference>